<dbReference type="EMBL" id="JBFOLJ010000005">
    <property type="protein sequence ID" value="KAL2537961.1"/>
    <property type="molecule type" value="Genomic_DNA"/>
</dbReference>
<protein>
    <submittedName>
        <fullName evidence="2">Uncharacterized protein</fullName>
    </submittedName>
</protein>
<name>A0ABD1VKT0_9LAMI</name>
<organism evidence="2 3">
    <name type="scientific">Forsythia ovata</name>
    <dbReference type="NCBI Taxonomy" id="205694"/>
    <lineage>
        <taxon>Eukaryota</taxon>
        <taxon>Viridiplantae</taxon>
        <taxon>Streptophyta</taxon>
        <taxon>Embryophyta</taxon>
        <taxon>Tracheophyta</taxon>
        <taxon>Spermatophyta</taxon>
        <taxon>Magnoliopsida</taxon>
        <taxon>eudicotyledons</taxon>
        <taxon>Gunneridae</taxon>
        <taxon>Pentapetalae</taxon>
        <taxon>asterids</taxon>
        <taxon>lamiids</taxon>
        <taxon>Lamiales</taxon>
        <taxon>Oleaceae</taxon>
        <taxon>Forsythieae</taxon>
        <taxon>Forsythia</taxon>
    </lineage>
</organism>
<evidence type="ECO:0000313" key="3">
    <source>
        <dbReference type="Proteomes" id="UP001604277"/>
    </source>
</evidence>
<gene>
    <name evidence="2" type="ORF">Fot_19352</name>
</gene>
<proteinExistence type="predicted"/>
<dbReference type="AlphaFoldDB" id="A0ABD1VKT0"/>
<keyword evidence="3" id="KW-1185">Reference proteome</keyword>
<evidence type="ECO:0000313" key="2">
    <source>
        <dbReference type="EMBL" id="KAL2537961.1"/>
    </source>
</evidence>
<comment type="caution">
    <text evidence="2">The sequence shown here is derived from an EMBL/GenBank/DDBJ whole genome shotgun (WGS) entry which is preliminary data.</text>
</comment>
<reference evidence="3" key="1">
    <citation type="submission" date="2024-07" db="EMBL/GenBank/DDBJ databases">
        <title>Two chromosome-level genome assemblies of Korean endemic species Abeliophyllum distichum and Forsythia ovata (Oleaceae).</title>
        <authorList>
            <person name="Jang H."/>
        </authorList>
    </citation>
    <scope>NUCLEOTIDE SEQUENCE [LARGE SCALE GENOMIC DNA]</scope>
</reference>
<dbReference type="Proteomes" id="UP001604277">
    <property type="component" value="Unassembled WGS sequence"/>
</dbReference>
<feature type="region of interest" description="Disordered" evidence="1">
    <location>
        <begin position="16"/>
        <end position="37"/>
    </location>
</feature>
<accession>A0ABD1VKT0</accession>
<evidence type="ECO:0000256" key="1">
    <source>
        <dbReference type="SAM" id="MobiDB-lite"/>
    </source>
</evidence>
<sequence length="120" mass="13190">MLIYLDLPGGGGIEVQNAPRSWRMRSSTPEEGSSRPCLALRESSVSSMPFLGPTISLLLPTIAFLLPDRLKFFDEDTGPVGSRTEGASAVISGCQRNKGRDAHHYLWCLRDGNLQNRRST</sequence>